<feature type="signal peptide" evidence="1">
    <location>
        <begin position="1"/>
        <end position="18"/>
    </location>
</feature>
<reference evidence="2" key="1">
    <citation type="submission" date="2016-01" db="EMBL/GenBank/DDBJ databases">
        <title>Genome sequencing of Roseivirga ehrenbergii KMM 6017.</title>
        <authorList>
            <person name="Selvaratnam C."/>
            <person name="Thevarajoo S."/>
            <person name="Goh K.M."/>
            <person name="Ee R."/>
            <person name="Chan K.-G."/>
            <person name="Chong C.S."/>
        </authorList>
    </citation>
    <scope>NUCLEOTIDE SEQUENCE [LARGE SCALE GENOMIC DNA]</scope>
    <source>
        <strain evidence="2">KMM 6017</strain>
    </source>
</reference>
<name>A0A150X0I7_ROSEK</name>
<evidence type="ECO:0000256" key="1">
    <source>
        <dbReference type="SAM" id="SignalP"/>
    </source>
</evidence>
<dbReference type="AlphaFoldDB" id="A0A150X0I7"/>
<dbReference type="Pfam" id="PF13715">
    <property type="entry name" value="CarbopepD_reg_2"/>
    <property type="match status" value="1"/>
</dbReference>
<dbReference type="OrthoDB" id="816048at2"/>
<keyword evidence="3" id="KW-1185">Reference proteome</keyword>
<dbReference type="Proteomes" id="UP000075583">
    <property type="component" value="Unassembled WGS sequence"/>
</dbReference>
<protein>
    <recommendedName>
        <fullName evidence="4">TonB-dependent receptor plug domain-containing protein</fullName>
    </recommendedName>
</protein>
<proteinExistence type="predicted"/>
<comment type="caution">
    <text evidence="2">The sequence shown here is derived from an EMBL/GenBank/DDBJ whole genome shotgun (WGS) entry which is preliminary data.</text>
</comment>
<keyword evidence="1" id="KW-0732">Signal</keyword>
<dbReference type="STRING" id="279360.MB14_09305"/>
<evidence type="ECO:0000313" key="2">
    <source>
        <dbReference type="EMBL" id="KYG72227.1"/>
    </source>
</evidence>
<evidence type="ECO:0008006" key="4">
    <source>
        <dbReference type="Google" id="ProtNLM"/>
    </source>
</evidence>
<feature type="chain" id="PRO_5007573987" description="TonB-dependent receptor plug domain-containing protein" evidence="1">
    <location>
        <begin position="19"/>
        <end position="282"/>
    </location>
</feature>
<evidence type="ECO:0000313" key="3">
    <source>
        <dbReference type="Proteomes" id="UP000075583"/>
    </source>
</evidence>
<sequence length="282" mass="31679">MKKAILLILLFVSTGLSAQEQILQGKIVDENQSALAYVNIGLIGTTVGTVSNSEGLFKLTIKDLSQLINSTLRVSSIGYETQEFALNSVVKDGELMIVMKASTQQLNDVIITPSDTKVYTEGRDKTNTARQVNFSISTAQNQNLGSEIGRKFELSNRKDNYLKNFKFYIKYNDFDQVKFRINIYTLEDGVPSEYLNSQNLIIEITDKKTGWIEVDLSELNLVVRGDIAIGAEWIEHSKNGRRLSLPMIVPSIGSTHFYKYGSQSDWKKFSSLSSAMLLTYEK</sequence>
<gene>
    <name evidence="2" type="ORF">MB14_09305</name>
</gene>
<dbReference type="SUPFAM" id="SSF49464">
    <property type="entry name" value="Carboxypeptidase regulatory domain-like"/>
    <property type="match status" value="1"/>
</dbReference>
<dbReference type="EMBL" id="LQZQ01000049">
    <property type="protein sequence ID" value="KYG72227.1"/>
    <property type="molecule type" value="Genomic_DNA"/>
</dbReference>
<dbReference type="RefSeq" id="WP_062593290.1">
    <property type="nucleotide sequence ID" value="NZ_LQZQ01000049.1"/>
</dbReference>
<dbReference type="InterPro" id="IPR008969">
    <property type="entry name" value="CarboxyPept-like_regulatory"/>
</dbReference>
<accession>A0A150X0I7</accession>
<organism evidence="2 3">
    <name type="scientific">Roseivirga ehrenbergii (strain DSM 102268 / JCM 13514 / KCTC 12282 / NCIMB 14502 / KMM 6017)</name>
    <dbReference type="NCBI Taxonomy" id="279360"/>
    <lineage>
        <taxon>Bacteria</taxon>
        <taxon>Pseudomonadati</taxon>
        <taxon>Bacteroidota</taxon>
        <taxon>Cytophagia</taxon>
        <taxon>Cytophagales</taxon>
        <taxon>Roseivirgaceae</taxon>
        <taxon>Roseivirga</taxon>
    </lineage>
</organism>